<dbReference type="Pfam" id="PF00583">
    <property type="entry name" value="Acetyltransf_1"/>
    <property type="match status" value="1"/>
</dbReference>
<evidence type="ECO:0000259" key="1">
    <source>
        <dbReference type="PROSITE" id="PS51186"/>
    </source>
</evidence>
<dbReference type="OrthoDB" id="1096234at2"/>
<organism evidence="2 3">
    <name type="scientific">Niastella caeni</name>
    <dbReference type="NCBI Taxonomy" id="2569763"/>
    <lineage>
        <taxon>Bacteria</taxon>
        <taxon>Pseudomonadati</taxon>
        <taxon>Bacteroidota</taxon>
        <taxon>Chitinophagia</taxon>
        <taxon>Chitinophagales</taxon>
        <taxon>Chitinophagaceae</taxon>
        <taxon>Niastella</taxon>
    </lineage>
</organism>
<dbReference type="InterPro" id="IPR039143">
    <property type="entry name" value="GNPNAT1-like"/>
</dbReference>
<keyword evidence="3" id="KW-1185">Reference proteome</keyword>
<proteinExistence type="predicted"/>
<evidence type="ECO:0000313" key="3">
    <source>
        <dbReference type="Proteomes" id="UP000306918"/>
    </source>
</evidence>
<feature type="domain" description="N-acetyltransferase" evidence="1">
    <location>
        <begin position="1"/>
        <end position="136"/>
    </location>
</feature>
<dbReference type="RefSeq" id="WP_136578612.1">
    <property type="nucleotide sequence ID" value="NZ_STFF01000005.1"/>
</dbReference>
<protein>
    <submittedName>
        <fullName evidence="2">GNAT family N-acetyltransferase</fullName>
    </submittedName>
</protein>
<dbReference type="PANTHER" id="PTHR13355:SF23">
    <property type="entry name" value="FAMILY N-ACETYLTRANSFERASE, PUTATIVE (AFU_ORTHOLOGUE AFUA_3G00870)-RELATED"/>
    <property type="match status" value="1"/>
</dbReference>
<dbReference type="Gene3D" id="3.40.630.90">
    <property type="match status" value="1"/>
</dbReference>
<dbReference type="Gene3D" id="3.40.630.30">
    <property type="match status" value="1"/>
</dbReference>
<dbReference type="CDD" id="cd04301">
    <property type="entry name" value="NAT_SF"/>
    <property type="match status" value="1"/>
</dbReference>
<gene>
    <name evidence="2" type="ORF">FAM09_18405</name>
</gene>
<sequence>MKATPFTPADIDSLPYIQPEGWPDIRPYFTYYTRSSFCFPIKIVNDDKMIGTGTTIIHQDVAWLAHIIVHKEYRKQGIGKLITESLVNSLKSTNCTTVYLLATDLGAPVYEKVGFETETEYLLFKDITVKEKPTLPDPITPYEVKYKKQIAALDKSTSGEERLFHLEEHLQTGFVYSDNGSLKGFYLPSFGDGLIIAGDPAAGLALLKLHLASQNRAFFPKENLVATDYLSENGNKKVSTAKRMRLGKIRPVKFDNIYNRIGGNLG</sequence>
<accession>A0A4V4H0K5</accession>
<dbReference type="PANTHER" id="PTHR13355">
    <property type="entry name" value="GLUCOSAMINE 6-PHOSPHATE N-ACETYLTRANSFERASE"/>
    <property type="match status" value="1"/>
</dbReference>
<reference evidence="2 3" key="1">
    <citation type="submission" date="2019-04" db="EMBL/GenBank/DDBJ databases">
        <title>Niastella caeni sp. nov., isolated from activated sludge.</title>
        <authorList>
            <person name="Sheng M."/>
        </authorList>
    </citation>
    <scope>NUCLEOTIDE SEQUENCE [LARGE SCALE GENOMIC DNA]</scope>
    <source>
        <strain evidence="2 3">HX-2-15</strain>
    </source>
</reference>
<dbReference type="EMBL" id="STFF01000005">
    <property type="protein sequence ID" value="THU36936.1"/>
    <property type="molecule type" value="Genomic_DNA"/>
</dbReference>
<name>A0A4V4H0K5_9BACT</name>
<comment type="caution">
    <text evidence="2">The sequence shown here is derived from an EMBL/GenBank/DDBJ whole genome shotgun (WGS) entry which is preliminary data.</text>
</comment>
<dbReference type="AlphaFoldDB" id="A0A4V4H0K5"/>
<dbReference type="GO" id="GO:0008080">
    <property type="term" value="F:N-acetyltransferase activity"/>
    <property type="evidence" value="ECO:0007669"/>
    <property type="project" value="TreeGrafter"/>
</dbReference>
<evidence type="ECO:0000313" key="2">
    <source>
        <dbReference type="EMBL" id="THU36936.1"/>
    </source>
</evidence>
<dbReference type="SUPFAM" id="SSF55729">
    <property type="entry name" value="Acyl-CoA N-acyltransferases (Nat)"/>
    <property type="match status" value="1"/>
</dbReference>
<dbReference type="PROSITE" id="PS51186">
    <property type="entry name" value="GNAT"/>
    <property type="match status" value="1"/>
</dbReference>
<dbReference type="Proteomes" id="UP000306918">
    <property type="component" value="Unassembled WGS sequence"/>
</dbReference>
<keyword evidence="2" id="KW-0808">Transferase</keyword>
<dbReference type="InterPro" id="IPR000182">
    <property type="entry name" value="GNAT_dom"/>
</dbReference>
<dbReference type="InterPro" id="IPR016181">
    <property type="entry name" value="Acyl_CoA_acyltransferase"/>
</dbReference>